<dbReference type="EMBL" id="KZ309230">
    <property type="protein sequence ID" value="KAG8237834.1"/>
    <property type="molecule type" value="Genomic_DNA"/>
</dbReference>
<reference evidence="3" key="2">
    <citation type="submission" date="2017-10" db="EMBL/GenBank/DDBJ databases">
        <title>Ladona fulva Genome sequencing and assembly.</title>
        <authorList>
            <person name="Murali S."/>
            <person name="Richards S."/>
            <person name="Bandaranaike D."/>
            <person name="Bellair M."/>
            <person name="Blankenburg K."/>
            <person name="Chao H."/>
            <person name="Dinh H."/>
            <person name="Doddapaneni H."/>
            <person name="Dugan-Rocha S."/>
            <person name="Elkadiri S."/>
            <person name="Gnanaolivu R."/>
            <person name="Hernandez B."/>
            <person name="Skinner E."/>
            <person name="Javaid M."/>
            <person name="Lee S."/>
            <person name="Li M."/>
            <person name="Ming W."/>
            <person name="Munidasa M."/>
            <person name="Muniz J."/>
            <person name="Nguyen L."/>
            <person name="Hughes D."/>
            <person name="Osuji N."/>
            <person name="Pu L.-L."/>
            <person name="Puazo M."/>
            <person name="Qu C."/>
            <person name="Quiroz J."/>
            <person name="Raj R."/>
            <person name="Weissenberger G."/>
            <person name="Xin Y."/>
            <person name="Zou X."/>
            <person name="Han Y."/>
            <person name="Worley K."/>
            <person name="Muzny D."/>
            <person name="Gibbs R."/>
        </authorList>
    </citation>
    <scope>NUCLEOTIDE SEQUENCE</scope>
    <source>
        <strain evidence="3">Sampled in the wild</strain>
    </source>
</reference>
<gene>
    <name evidence="3" type="ORF">J437_LFUL002443</name>
</gene>
<proteinExistence type="predicted"/>
<dbReference type="Proteomes" id="UP000792457">
    <property type="component" value="Unassembled WGS sequence"/>
</dbReference>
<keyword evidence="4" id="KW-1185">Reference proteome</keyword>
<sequence length="242" mass="28500">MERERESLGNWRHGGTEKIRRCRDGGIYKDVEGKRKGRKRRGRKRRGRKRKKGIGRKERKRRGRKRRGRKRKKRDREERKKKERREKLFLEVRGTTCKVNMLEGTIGEVEKSSAVMDEKLEELARRQEKVEKNFQTWREEIEKDRQGLYSSADIPIRPGPSRNALSIECGPWLNVDRPTFRGSPDQNPKEFLSAVENYFSVNGIPYKHCARAFLLLLQGNAKCWGNSIQPVPDDFVHLRANS</sequence>
<feature type="compositionally biased region" description="Basic residues" evidence="2">
    <location>
        <begin position="35"/>
        <end position="74"/>
    </location>
</feature>
<evidence type="ECO:0000313" key="4">
    <source>
        <dbReference type="Proteomes" id="UP000792457"/>
    </source>
</evidence>
<evidence type="ECO:0000256" key="1">
    <source>
        <dbReference type="SAM" id="Coils"/>
    </source>
</evidence>
<comment type="caution">
    <text evidence="3">The sequence shown here is derived from an EMBL/GenBank/DDBJ whole genome shotgun (WGS) entry which is preliminary data.</text>
</comment>
<name>A0A8K0KM59_LADFU</name>
<reference evidence="3" key="1">
    <citation type="submission" date="2013-04" db="EMBL/GenBank/DDBJ databases">
        <authorList>
            <person name="Qu J."/>
            <person name="Murali S.C."/>
            <person name="Bandaranaike D."/>
            <person name="Bellair M."/>
            <person name="Blankenburg K."/>
            <person name="Chao H."/>
            <person name="Dinh H."/>
            <person name="Doddapaneni H."/>
            <person name="Downs B."/>
            <person name="Dugan-Rocha S."/>
            <person name="Elkadiri S."/>
            <person name="Gnanaolivu R.D."/>
            <person name="Hernandez B."/>
            <person name="Javaid M."/>
            <person name="Jayaseelan J.C."/>
            <person name="Lee S."/>
            <person name="Li M."/>
            <person name="Ming W."/>
            <person name="Munidasa M."/>
            <person name="Muniz J."/>
            <person name="Nguyen L."/>
            <person name="Ongeri F."/>
            <person name="Osuji N."/>
            <person name="Pu L.-L."/>
            <person name="Puazo M."/>
            <person name="Qu C."/>
            <person name="Quiroz J."/>
            <person name="Raj R."/>
            <person name="Weissenberger G."/>
            <person name="Xin Y."/>
            <person name="Zou X."/>
            <person name="Han Y."/>
            <person name="Richards S."/>
            <person name="Worley K."/>
            <person name="Muzny D."/>
            <person name="Gibbs R."/>
        </authorList>
    </citation>
    <scope>NUCLEOTIDE SEQUENCE</scope>
    <source>
        <strain evidence="3">Sampled in the wild</strain>
    </source>
</reference>
<feature type="region of interest" description="Disordered" evidence="2">
    <location>
        <begin position="1"/>
        <end position="82"/>
    </location>
</feature>
<accession>A0A8K0KM59</accession>
<keyword evidence="1" id="KW-0175">Coiled coil</keyword>
<evidence type="ECO:0000256" key="2">
    <source>
        <dbReference type="SAM" id="MobiDB-lite"/>
    </source>
</evidence>
<dbReference type="AlphaFoldDB" id="A0A8K0KM59"/>
<feature type="compositionally biased region" description="Basic and acidic residues" evidence="2">
    <location>
        <begin position="14"/>
        <end position="34"/>
    </location>
</feature>
<organism evidence="3 4">
    <name type="scientific">Ladona fulva</name>
    <name type="common">Scarce chaser dragonfly</name>
    <name type="synonym">Libellula fulva</name>
    <dbReference type="NCBI Taxonomy" id="123851"/>
    <lineage>
        <taxon>Eukaryota</taxon>
        <taxon>Metazoa</taxon>
        <taxon>Ecdysozoa</taxon>
        <taxon>Arthropoda</taxon>
        <taxon>Hexapoda</taxon>
        <taxon>Insecta</taxon>
        <taxon>Pterygota</taxon>
        <taxon>Palaeoptera</taxon>
        <taxon>Odonata</taxon>
        <taxon>Epiprocta</taxon>
        <taxon>Anisoptera</taxon>
        <taxon>Libelluloidea</taxon>
        <taxon>Libellulidae</taxon>
        <taxon>Ladona</taxon>
    </lineage>
</organism>
<protein>
    <submittedName>
        <fullName evidence="3">Uncharacterized protein</fullName>
    </submittedName>
</protein>
<evidence type="ECO:0000313" key="3">
    <source>
        <dbReference type="EMBL" id="KAG8237834.1"/>
    </source>
</evidence>
<feature type="coiled-coil region" evidence="1">
    <location>
        <begin position="113"/>
        <end position="140"/>
    </location>
</feature>